<evidence type="ECO:0000259" key="2">
    <source>
        <dbReference type="PROSITE" id="PS51184"/>
    </source>
</evidence>
<keyword evidence="3" id="KW-0808">Transferase</keyword>
<feature type="region of interest" description="Disordered" evidence="1">
    <location>
        <begin position="350"/>
        <end position="386"/>
    </location>
</feature>
<dbReference type="eggNOG" id="KOG2132">
    <property type="taxonomic scope" value="Eukaryota"/>
</dbReference>
<dbReference type="OrthoDB" id="47172at2759"/>
<dbReference type="GO" id="GO:0032259">
    <property type="term" value="P:methylation"/>
    <property type="evidence" value="ECO:0007669"/>
    <property type="project" value="UniProtKB-KW"/>
</dbReference>
<dbReference type="PROSITE" id="PS51184">
    <property type="entry name" value="JMJC"/>
    <property type="match status" value="1"/>
</dbReference>
<dbReference type="OMA" id="VPDYCYI"/>
<dbReference type="InterPro" id="IPR041667">
    <property type="entry name" value="Cupin_8"/>
</dbReference>
<protein>
    <submittedName>
        <fullName evidence="3">Similar to Lysine-specific demethylase 8 acc. no. B5XF11</fullName>
    </submittedName>
</protein>
<evidence type="ECO:0000313" key="4">
    <source>
        <dbReference type="Proteomes" id="UP000018144"/>
    </source>
</evidence>
<name>U4LL40_PYROM</name>
<dbReference type="STRING" id="1076935.U4LL40"/>
<dbReference type="Pfam" id="PF13621">
    <property type="entry name" value="Cupin_8"/>
    <property type="match status" value="1"/>
</dbReference>
<dbReference type="Gene3D" id="2.60.120.650">
    <property type="entry name" value="Cupin"/>
    <property type="match status" value="1"/>
</dbReference>
<organism evidence="3 4">
    <name type="scientific">Pyronema omphalodes (strain CBS 100304)</name>
    <name type="common">Pyronema confluens</name>
    <dbReference type="NCBI Taxonomy" id="1076935"/>
    <lineage>
        <taxon>Eukaryota</taxon>
        <taxon>Fungi</taxon>
        <taxon>Dikarya</taxon>
        <taxon>Ascomycota</taxon>
        <taxon>Pezizomycotina</taxon>
        <taxon>Pezizomycetes</taxon>
        <taxon>Pezizales</taxon>
        <taxon>Pyronemataceae</taxon>
        <taxon>Pyronema</taxon>
    </lineage>
</organism>
<dbReference type="Proteomes" id="UP000018144">
    <property type="component" value="Unassembled WGS sequence"/>
</dbReference>
<keyword evidence="3" id="KW-0489">Methyltransferase</keyword>
<gene>
    <name evidence="3" type="ORF">PCON_13200</name>
</gene>
<evidence type="ECO:0000313" key="3">
    <source>
        <dbReference type="EMBL" id="CCX13607.1"/>
    </source>
</evidence>
<dbReference type="AlphaFoldDB" id="U4LL40"/>
<proteinExistence type="predicted"/>
<dbReference type="PANTHER" id="PTHR12461:SF101">
    <property type="entry name" value="TRNA WYBUTOSINE-SYNTHESIZING PROTEIN 4"/>
    <property type="match status" value="1"/>
</dbReference>
<reference evidence="3 4" key="1">
    <citation type="journal article" date="2013" name="PLoS Genet.">
        <title>The genome and development-dependent transcriptomes of Pyronema confluens: a window into fungal evolution.</title>
        <authorList>
            <person name="Traeger S."/>
            <person name="Altegoer F."/>
            <person name="Freitag M."/>
            <person name="Gabaldon T."/>
            <person name="Kempken F."/>
            <person name="Kumar A."/>
            <person name="Marcet-Houben M."/>
            <person name="Poggeler S."/>
            <person name="Stajich J.E."/>
            <person name="Nowrousian M."/>
        </authorList>
    </citation>
    <scope>NUCLEOTIDE SEQUENCE [LARGE SCALE GENOMIC DNA]</scope>
    <source>
        <strain evidence="4">CBS 100304</strain>
        <tissue evidence="3">Vegetative mycelium</tissue>
    </source>
</reference>
<evidence type="ECO:0000256" key="1">
    <source>
        <dbReference type="SAM" id="MobiDB-lite"/>
    </source>
</evidence>
<keyword evidence="4" id="KW-1185">Reference proteome</keyword>
<dbReference type="InterPro" id="IPR003347">
    <property type="entry name" value="JmjC_dom"/>
</dbReference>
<dbReference type="GO" id="GO:0008168">
    <property type="term" value="F:methyltransferase activity"/>
    <property type="evidence" value="ECO:0007669"/>
    <property type="project" value="UniProtKB-KW"/>
</dbReference>
<feature type="domain" description="JmjC" evidence="2">
    <location>
        <begin position="272"/>
        <end position="386"/>
    </location>
</feature>
<sequence length="386" mass="42737">MSSLSIAVLDAATLVIEDHSDITECGEGTVQLLTRLADAILSASSSSSETETRESHLARTEDLLRLARQKLHAYPFSSVPLCWRALFTDASILKACLQIAVLESSGSNDDTPIIHTLDTALIMAGSPGMGRREAIEQILSELDSSYPAVDAEEIKFDTEKAEAPEITHPIPRLKEPSLELFQRLISTSNKPIIMTGCLEHWPAMEDRPWSNPGYLLSLTNSGKRLVPVEVGKTYTDASWSQQIIPFKEFLSTYMSPGDNLTPGYLAQHNLFSQIPSLRNDIAIPDYCYSTPPPPPPNVKETELLDEPTINAWYGPRGTVSPLHTDPYANCLAQVVGRKYVRLYEPGAQVYPRGRDQRTGVEMGNTSRVDVEGGGKRRKKERREARD</sequence>
<dbReference type="EMBL" id="HF935853">
    <property type="protein sequence ID" value="CCX13607.1"/>
    <property type="molecule type" value="Genomic_DNA"/>
</dbReference>
<dbReference type="SUPFAM" id="SSF51197">
    <property type="entry name" value="Clavaminate synthase-like"/>
    <property type="match status" value="1"/>
</dbReference>
<accession>U4LL40</accession>
<dbReference type="PANTHER" id="PTHR12461">
    <property type="entry name" value="HYPOXIA-INDUCIBLE FACTOR 1 ALPHA INHIBITOR-RELATED"/>
    <property type="match status" value="1"/>
</dbReference>